<keyword evidence="3" id="KW-0539">Nucleus</keyword>
<comment type="similarity">
    <text evidence="2">Belongs to the replication factor A protein 3 family.</text>
</comment>
<dbReference type="Proteomes" id="UP001295423">
    <property type="component" value="Unassembled WGS sequence"/>
</dbReference>
<dbReference type="GO" id="GO:0006260">
    <property type="term" value="P:DNA replication"/>
    <property type="evidence" value="ECO:0007669"/>
    <property type="project" value="InterPro"/>
</dbReference>
<evidence type="ECO:0000313" key="5">
    <source>
        <dbReference type="Proteomes" id="UP001295423"/>
    </source>
</evidence>
<dbReference type="GO" id="GO:0006310">
    <property type="term" value="P:DNA recombination"/>
    <property type="evidence" value="ECO:0007669"/>
    <property type="project" value="InterPro"/>
</dbReference>
<comment type="subcellular location">
    <subcellularLocation>
        <location evidence="1">Nucleus</location>
    </subcellularLocation>
</comment>
<evidence type="ECO:0000256" key="1">
    <source>
        <dbReference type="ARBA" id="ARBA00004123"/>
    </source>
</evidence>
<protein>
    <recommendedName>
        <fullName evidence="6">Replication factor A protein 3</fullName>
    </recommendedName>
</protein>
<dbReference type="GO" id="GO:0006281">
    <property type="term" value="P:DNA repair"/>
    <property type="evidence" value="ECO:0007669"/>
    <property type="project" value="InterPro"/>
</dbReference>
<dbReference type="GO" id="GO:0003677">
    <property type="term" value="F:DNA binding"/>
    <property type="evidence" value="ECO:0007669"/>
    <property type="project" value="InterPro"/>
</dbReference>
<dbReference type="InterPro" id="IPR013970">
    <property type="entry name" value="Rfa2"/>
</dbReference>
<dbReference type="Pfam" id="PF08661">
    <property type="entry name" value="Rep_fac-A_3"/>
    <property type="match status" value="1"/>
</dbReference>
<dbReference type="InterPro" id="IPR012340">
    <property type="entry name" value="NA-bd_OB-fold"/>
</dbReference>
<accession>A0AAD2CKW0</accession>
<dbReference type="EMBL" id="CAKOGP040000527">
    <property type="protein sequence ID" value="CAJ1935941.1"/>
    <property type="molecule type" value="Genomic_DNA"/>
</dbReference>
<dbReference type="AlphaFoldDB" id="A0AAD2CKW0"/>
<evidence type="ECO:0000256" key="3">
    <source>
        <dbReference type="ARBA" id="ARBA00023242"/>
    </source>
</evidence>
<dbReference type="SUPFAM" id="SSF50249">
    <property type="entry name" value="Nucleic acid-binding proteins"/>
    <property type="match status" value="1"/>
</dbReference>
<evidence type="ECO:0000256" key="2">
    <source>
        <dbReference type="ARBA" id="ARBA00009761"/>
    </source>
</evidence>
<name>A0AAD2CKW0_9STRA</name>
<gene>
    <name evidence="4" type="ORF">CYCCA115_LOCUS4971</name>
</gene>
<evidence type="ECO:0000313" key="4">
    <source>
        <dbReference type="EMBL" id="CAJ1935941.1"/>
    </source>
</evidence>
<dbReference type="GO" id="GO:0031981">
    <property type="term" value="C:nuclear lumen"/>
    <property type="evidence" value="ECO:0007669"/>
    <property type="project" value="UniProtKB-ARBA"/>
</dbReference>
<evidence type="ECO:0008006" key="6">
    <source>
        <dbReference type="Google" id="ProtNLM"/>
    </source>
</evidence>
<reference evidence="4" key="1">
    <citation type="submission" date="2023-08" db="EMBL/GenBank/DDBJ databases">
        <authorList>
            <person name="Audoor S."/>
            <person name="Bilcke G."/>
        </authorList>
    </citation>
    <scope>NUCLEOTIDE SEQUENCE</scope>
</reference>
<dbReference type="Gene3D" id="2.40.50.140">
    <property type="entry name" value="Nucleic acid-binding proteins"/>
    <property type="match status" value="1"/>
</dbReference>
<proteinExistence type="inferred from homology"/>
<organism evidence="4 5">
    <name type="scientific">Cylindrotheca closterium</name>
    <dbReference type="NCBI Taxonomy" id="2856"/>
    <lineage>
        <taxon>Eukaryota</taxon>
        <taxon>Sar</taxon>
        <taxon>Stramenopiles</taxon>
        <taxon>Ochrophyta</taxon>
        <taxon>Bacillariophyta</taxon>
        <taxon>Bacillariophyceae</taxon>
        <taxon>Bacillariophycidae</taxon>
        <taxon>Bacillariales</taxon>
        <taxon>Bacillariaceae</taxon>
        <taxon>Cylindrotheca</taxon>
    </lineage>
</organism>
<sequence length="121" mass="13065">MAEQREGCYPRVNGEMIQSQQYNGAIVSIVGKLVTVDTLQASDGTTVSVDTSQIEGGLINNPDMVVEMIGQVADATNVTGFVVRELSVDTDLDLYNQFLALQHSPTYSQYFPQTVVGISSS</sequence>
<keyword evidence="5" id="KW-1185">Reference proteome</keyword>
<comment type="caution">
    <text evidence="4">The sequence shown here is derived from an EMBL/GenBank/DDBJ whole genome shotgun (WGS) entry which is preliminary data.</text>
</comment>